<organism evidence="2 3">
    <name type="scientific">Liparis tanakae</name>
    <name type="common">Tanaka's snailfish</name>
    <dbReference type="NCBI Taxonomy" id="230148"/>
    <lineage>
        <taxon>Eukaryota</taxon>
        <taxon>Metazoa</taxon>
        <taxon>Chordata</taxon>
        <taxon>Craniata</taxon>
        <taxon>Vertebrata</taxon>
        <taxon>Euteleostomi</taxon>
        <taxon>Actinopterygii</taxon>
        <taxon>Neopterygii</taxon>
        <taxon>Teleostei</taxon>
        <taxon>Neoteleostei</taxon>
        <taxon>Acanthomorphata</taxon>
        <taxon>Eupercaria</taxon>
        <taxon>Perciformes</taxon>
        <taxon>Cottioidei</taxon>
        <taxon>Cottales</taxon>
        <taxon>Liparidae</taxon>
        <taxon>Liparis</taxon>
    </lineage>
</organism>
<proteinExistence type="predicted"/>
<accession>A0A4Z2E5R6</accession>
<name>A0A4Z2E5R6_9TELE</name>
<dbReference type="Proteomes" id="UP000314294">
    <property type="component" value="Unassembled WGS sequence"/>
</dbReference>
<feature type="chain" id="PRO_5021276425" evidence="1">
    <location>
        <begin position="27"/>
        <end position="97"/>
    </location>
</feature>
<evidence type="ECO:0000313" key="3">
    <source>
        <dbReference type="Proteomes" id="UP000314294"/>
    </source>
</evidence>
<protein>
    <submittedName>
        <fullName evidence="2">Uncharacterized protein</fullName>
    </submittedName>
</protein>
<reference evidence="2 3" key="1">
    <citation type="submission" date="2019-03" db="EMBL/GenBank/DDBJ databases">
        <title>First draft genome of Liparis tanakae, snailfish: a comprehensive survey of snailfish specific genes.</title>
        <authorList>
            <person name="Kim W."/>
            <person name="Song I."/>
            <person name="Jeong J.-H."/>
            <person name="Kim D."/>
            <person name="Kim S."/>
            <person name="Ryu S."/>
            <person name="Song J.Y."/>
            <person name="Lee S.K."/>
        </authorList>
    </citation>
    <scope>NUCLEOTIDE SEQUENCE [LARGE SCALE GENOMIC DNA]</scope>
    <source>
        <tissue evidence="2">Muscle</tissue>
    </source>
</reference>
<keyword evidence="3" id="KW-1185">Reference proteome</keyword>
<sequence>MKSISSSKSFTALLLLCLPAVEPGSCRAPRWVPTLINSVKMIRGTFSWGGVIASVHSRNFCSSNTCSTPAADLQADLQLLSSLSSNRTPAALIPLVQ</sequence>
<dbReference type="EMBL" id="SRLO01015910">
    <property type="protein sequence ID" value="TNN24266.1"/>
    <property type="molecule type" value="Genomic_DNA"/>
</dbReference>
<dbReference type="AlphaFoldDB" id="A0A4Z2E5R6"/>
<evidence type="ECO:0000256" key="1">
    <source>
        <dbReference type="SAM" id="SignalP"/>
    </source>
</evidence>
<keyword evidence="1" id="KW-0732">Signal</keyword>
<evidence type="ECO:0000313" key="2">
    <source>
        <dbReference type="EMBL" id="TNN24266.1"/>
    </source>
</evidence>
<gene>
    <name evidence="2" type="ORF">EYF80_065611</name>
</gene>
<comment type="caution">
    <text evidence="2">The sequence shown here is derived from an EMBL/GenBank/DDBJ whole genome shotgun (WGS) entry which is preliminary data.</text>
</comment>
<feature type="signal peptide" evidence="1">
    <location>
        <begin position="1"/>
        <end position="26"/>
    </location>
</feature>